<protein>
    <submittedName>
        <fullName evidence="2">Uncharacterized protein</fullName>
    </submittedName>
</protein>
<sequence>KTPKVLHHSPYTLNTYNTLKILFINFSNKKKSRRNGSINSATTSSTITYILHNSVLQNQRPTTMASASISTISPYNRSPPSPHRHAPPYLLPSLSKTRPNNPPSTRPNPNSNHLFSSTS</sequence>
<feature type="non-terminal residue" evidence="2">
    <location>
        <position position="1"/>
    </location>
</feature>
<accession>A0A0H5QJJ5</accession>
<feature type="region of interest" description="Disordered" evidence="1">
    <location>
        <begin position="58"/>
        <end position="119"/>
    </location>
</feature>
<organism evidence="2">
    <name type="scientific">Spongospora subterranea</name>
    <dbReference type="NCBI Taxonomy" id="70186"/>
    <lineage>
        <taxon>Eukaryota</taxon>
        <taxon>Sar</taxon>
        <taxon>Rhizaria</taxon>
        <taxon>Endomyxa</taxon>
        <taxon>Phytomyxea</taxon>
        <taxon>Plasmodiophorida</taxon>
        <taxon>Plasmodiophoridae</taxon>
        <taxon>Spongospora</taxon>
    </lineage>
</organism>
<proteinExistence type="predicted"/>
<dbReference type="AlphaFoldDB" id="A0A0H5QJJ5"/>
<evidence type="ECO:0000256" key="1">
    <source>
        <dbReference type="SAM" id="MobiDB-lite"/>
    </source>
</evidence>
<dbReference type="EMBL" id="HACM01001350">
    <property type="protein sequence ID" value="CRZ01792.1"/>
    <property type="molecule type" value="Transcribed_RNA"/>
</dbReference>
<evidence type="ECO:0000313" key="2">
    <source>
        <dbReference type="EMBL" id="CRZ01792.1"/>
    </source>
</evidence>
<name>A0A0H5QJJ5_9EUKA</name>
<feature type="compositionally biased region" description="Low complexity" evidence="1">
    <location>
        <begin position="62"/>
        <end position="73"/>
    </location>
</feature>
<reference evidence="2" key="1">
    <citation type="submission" date="2015-04" db="EMBL/GenBank/DDBJ databases">
        <title>The genome sequence of the plant pathogenic Rhizarian Plasmodiophora brassicae reveals insights in its biotrophic life cycle and the origin of chitin synthesis.</title>
        <authorList>
            <person name="Schwelm A."/>
            <person name="Fogelqvist J."/>
            <person name="Knaust A."/>
            <person name="Julke S."/>
            <person name="Lilja T."/>
            <person name="Dhandapani V."/>
            <person name="Bonilla-Rosso G."/>
            <person name="Karlsson M."/>
            <person name="Shevchenko A."/>
            <person name="Choi S.R."/>
            <person name="Kim H.G."/>
            <person name="Park J.Y."/>
            <person name="Lim Y.P."/>
            <person name="Ludwig-Muller J."/>
            <person name="Dixelius C."/>
        </authorList>
    </citation>
    <scope>NUCLEOTIDE SEQUENCE</scope>
    <source>
        <tissue evidence="2">Potato root galls</tissue>
    </source>
</reference>